<dbReference type="VEuPathDB" id="PlasmoDB:PocGH01_13010800"/>
<dbReference type="EMBL" id="FLQU01000924">
    <property type="protein sequence ID" value="SBS90401.1"/>
    <property type="molecule type" value="Genomic_DNA"/>
</dbReference>
<gene>
    <name evidence="2" type="ORF">POVCU2_0061140</name>
</gene>
<sequence length="342" mass="39656">MAAECTKESKLPSCIIYAKFSQEEAESSNSNNECDLIQGRLMSYKGIDKLCRTLERNINDLCTKDDRDDFLNYHVEYLHYWLLDKAIQTFSIENPGNFLGIRKQFYNTWNNIVNTLTSGRTECKPLKLLRNAININEFKDMNKIYSYYYNYKYMEMKKTFDKNECSTFCKYLSSMNTKFPELKSSCTKLSMKCLIDKESFEKCDPQKLRKILNCNANDLCIKKSVQEYSYRGAGGIISPEQSRTSDSIISEPATSATRPETSNRAITIGLPLFGILAICFISFKLTPIRSWFYNKLIKKGKIKEHMIEEETNVLLDDYFLSDNIKPHEKGYGIAYNSLQNIE</sequence>
<dbReference type="AlphaFoldDB" id="A0A1A8WGS6"/>
<evidence type="ECO:0000256" key="1">
    <source>
        <dbReference type="SAM" id="Phobius"/>
    </source>
</evidence>
<evidence type="ECO:0000313" key="2">
    <source>
        <dbReference type="EMBL" id="SBS90401.1"/>
    </source>
</evidence>
<accession>A0A1A8WGS6</accession>
<dbReference type="Proteomes" id="UP000078560">
    <property type="component" value="Unassembled WGS sequence"/>
</dbReference>
<protein>
    <submittedName>
        <fullName evidence="2">PIR Superfamily Protein</fullName>
    </submittedName>
</protein>
<dbReference type="InterPro" id="IPR008780">
    <property type="entry name" value="Plasmodium_Vir"/>
</dbReference>
<keyword evidence="1" id="KW-1133">Transmembrane helix</keyword>
<keyword evidence="1" id="KW-0472">Membrane</keyword>
<reference evidence="3" key="1">
    <citation type="submission" date="2016-05" db="EMBL/GenBank/DDBJ databases">
        <authorList>
            <person name="Naeem Raeece"/>
        </authorList>
    </citation>
    <scope>NUCLEOTIDE SEQUENCE [LARGE SCALE GENOMIC DNA]</scope>
</reference>
<proteinExistence type="predicted"/>
<dbReference type="Pfam" id="PF05795">
    <property type="entry name" value="Plasmodium_Vir"/>
    <property type="match status" value="2"/>
</dbReference>
<evidence type="ECO:0000313" key="3">
    <source>
        <dbReference type="Proteomes" id="UP000078560"/>
    </source>
</evidence>
<organism evidence="2 3">
    <name type="scientific">Plasmodium ovale curtisi</name>
    <dbReference type="NCBI Taxonomy" id="864141"/>
    <lineage>
        <taxon>Eukaryota</taxon>
        <taxon>Sar</taxon>
        <taxon>Alveolata</taxon>
        <taxon>Apicomplexa</taxon>
        <taxon>Aconoidasida</taxon>
        <taxon>Haemosporida</taxon>
        <taxon>Plasmodiidae</taxon>
        <taxon>Plasmodium</taxon>
        <taxon>Plasmodium (Plasmodium)</taxon>
    </lineage>
</organism>
<name>A0A1A8WGS6_PLAOA</name>
<keyword evidence="1" id="KW-0812">Transmembrane</keyword>
<feature type="transmembrane region" description="Helical" evidence="1">
    <location>
        <begin position="265"/>
        <end position="285"/>
    </location>
</feature>